<dbReference type="InterPro" id="IPR003594">
    <property type="entry name" value="HATPase_dom"/>
</dbReference>
<gene>
    <name evidence="3" type="ORF">GCM10010218_49250</name>
</gene>
<evidence type="ECO:0000256" key="1">
    <source>
        <dbReference type="ARBA" id="ARBA00022527"/>
    </source>
</evidence>
<accession>A0A919EFF2</accession>
<dbReference type="AlphaFoldDB" id="A0A919EFF2"/>
<dbReference type="Gene3D" id="3.30.565.10">
    <property type="entry name" value="Histidine kinase-like ATPase, C-terminal domain"/>
    <property type="match status" value="1"/>
</dbReference>
<dbReference type="GO" id="GO:0004674">
    <property type="term" value="F:protein serine/threonine kinase activity"/>
    <property type="evidence" value="ECO:0007669"/>
    <property type="project" value="UniProtKB-KW"/>
</dbReference>
<sequence length="111" mass="11606">MLRQSLADWGLTGIEGDALLVLSELLTNAVIHARVSAGRQIETRFALQGDTVRIQVDDADDRRPETGARRGQGGRGLVLVAALSECWGVSDRNGIGKSVWAVLPAAGAGGA</sequence>
<proteinExistence type="predicted"/>
<name>A0A919EFF2_9ACTN</name>
<reference evidence="3" key="2">
    <citation type="submission" date="2020-09" db="EMBL/GenBank/DDBJ databases">
        <authorList>
            <person name="Sun Q."/>
            <person name="Ohkuma M."/>
        </authorList>
    </citation>
    <scope>NUCLEOTIDE SEQUENCE</scope>
    <source>
        <strain evidence="3">JCM 4059</strain>
    </source>
</reference>
<dbReference type="SUPFAM" id="SSF55874">
    <property type="entry name" value="ATPase domain of HSP90 chaperone/DNA topoisomerase II/histidine kinase"/>
    <property type="match status" value="1"/>
</dbReference>
<dbReference type="CDD" id="cd16936">
    <property type="entry name" value="HATPase_RsbW-like"/>
    <property type="match status" value="1"/>
</dbReference>
<dbReference type="PANTHER" id="PTHR35526:SF3">
    <property type="entry name" value="ANTI-SIGMA-F FACTOR RSBW"/>
    <property type="match status" value="1"/>
</dbReference>
<evidence type="ECO:0000313" key="3">
    <source>
        <dbReference type="EMBL" id="GHF61819.1"/>
    </source>
</evidence>
<dbReference type="Pfam" id="PF13581">
    <property type="entry name" value="HATPase_c_2"/>
    <property type="match status" value="1"/>
</dbReference>
<keyword evidence="4" id="KW-1185">Reference proteome</keyword>
<feature type="domain" description="Histidine kinase/HSP90-like ATPase" evidence="2">
    <location>
        <begin position="17"/>
        <end position="100"/>
    </location>
</feature>
<dbReference type="InterPro" id="IPR036890">
    <property type="entry name" value="HATPase_C_sf"/>
</dbReference>
<dbReference type="PANTHER" id="PTHR35526">
    <property type="entry name" value="ANTI-SIGMA-F FACTOR RSBW-RELATED"/>
    <property type="match status" value="1"/>
</dbReference>
<organism evidence="3 4">
    <name type="scientific">Streptomyces mashuensis</name>
    <dbReference type="NCBI Taxonomy" id="33904"/>
    <lineage>
        <taxon>Bacteria</taxon>
        <taxon>Bacillati</taxon>
        <taxon>Actinomycetota</taxon>
        <taxon>Actinomycetes</taxon>
        <taxon>Kitasatosporales</taxon>
        <taxon>Streptomycetaceae</taxon>
        <taxon>Streptomyces</taxon>
    </lineage>
</organism>
<keyword evidence="1" id="KW-0723">Serine/threonine-protein kinase</keyword>
<protein>
    <recommendedName>
        <fullName evidence="2">Histidine kinase/HSP90-like ATPase domain-containing protein</fullName>
    </recommendedName>
</protein>
<comment type="caution">
    <text evidence="3">The sequence shown here is derived from an EMBL/GenBank/DDBJ whole genome shotgun (WGS) entry which is preliminary data.</text>
</comment>
<keyword evidence="1" id="KW-0808">Transferase</keyword>
<keyword evidence="1" id="KW-0418">Kinase</keyword>
<dbReference type="EMBL" id="BNBD01000011">
    <property type="protein sequence ID" value="GHF61819.1"/>
    <property type="molecule type" value="Genomic_DNA"/>
</dbReference>
<dbReference type="Proteomes" id="UP000638313">
    <property type="component" value="Unassembled WGS sequence"/>
</dbReference>
<evidence type="ECO:0000259" key="2">
    <source>
        <dbReference type="Pfam" id="PF13581"/>
    </source>
</evidence>
<evidence type="ECO:0000313" key="4">
    <source>
        <dbReference type="Proteomes" id="UP000638313"/>
    </source>
</evidence>
<reference evidence="3" key="1">
    <citation type="journal article" date="2014" name="Int. J. Syst. Evol. Microbiol.">
        <title>Complete genome sequence of Corynebacterium casei LMG S-19264T (=DSM 44701T), isolated from a smear-ripened cheese.</title>
        <authorList>
            <consortium name="US DOE Joint Genome Institute (JGI-PGF)"/>
            <person name="Walter F."/>
            <person name="Albersmeier A."/>
            <person name="Kalinowski J."/>
            <person name="Ruckert C."/>
        </authorList>
    </citation>
    <scope>NUCLEOTIDE SEQUENCE</scope>
    <source>
        <strain evidence="3">JCM 4059</strain>
    </source>
</reference>
<dbReference type="InterPro" id="IPR050267">
    <property type="entry name" value="Anti-sigma-factor_SerPK"/>
</dbReference>